<evidence type="ECO:0000313" key="3">
    <source>
        <dbReference type="Proteomes" id="UP000287651"/>
    </source>
</evidence>
<reference evidence="2 3" key="1">
    <citation type="journal article" date="2014" name="Agronomy (Basel)">
        <title>A Draft Genome Sequence for Ensete ventricosum, the Drought-Tolerant Tree Against Hunger.</title>
        <authorList>
            <person name="Harrison J."/>
            <person name="Moore K.A."/>
            <person name="Paszkiewicz K."/>
            <person name="Jones T."/>
            <person name="Grant M."/>
            <person name="Ambacheew D."/>
            <person name="Muzemil S."/>
            <person name="Studholme D.J."/>
        </authorList>
    </citation>
    <scope>NUCLEOTIDE SEQUENCE [LARGE SCALE GENOMIC DNA]</scope>
</reference>
<feature type="compositionally biased region" description="Basic and acidic residues" evidence="1">
    <location>
        <begin position="47"/>
        <end position="59"/>
    </location>
</feature>
<comment type="caution">
    <text evidence="2">The sequence shown here is derived from an EMBL/GenBank/DDBJ whole genome shotgun (WGS) entry which is preliminary data.</text>
</comment>
<name>A0A427A143_ENSVE</name>
<evidence type="ECO:0000256" key="1">
    <source>
        <dbReference type="SAM" id="MobiDB-lite"/>
    </source>
</evidence>
<dbReference type="AlphaFoldDB" id="A0A427A143"/>
<feature type="region of interest" description="Disordered" evidence="1">
    <location>
        <begin position="40"/>
        <end position="75"/>
    </location>
</feature>
<feature type="compositionally biased region" description="Polar residues" evidence="1">
    <location>
        <begin position="147"/>
        <end position="167"/>
    </location>
</feature>
<protein>
    <submittedName>
        <fullName evidence="2">Uncharacterized protein</fullName>
    </submittedName>
</protein>
<dbReference type="EMBL" id="AMZH03004179">
    <property type="protein sequence ID" value="RRT69936.1"/>
    <property type="molecule type" value="Genomic_DNA"/>
</dbReference>
<accession>A0A427A143</accession>
<sequence length="206" mass="22530">MEVIDGNAGDYLLGEVQRIRMMAPGNRTWFRKGRIASRLGSSTDSAIAREEREGGREGEGGGQRLGVGSNGSGSRLRARYIKNPTSHRGPQHPYSSRHLSHPITSITWRMTTSSLASERGGSRSVPCTPATLRLDHLSLSRQEHRTSSLSHKLSGPPTSSSPATHKSHCETSACSLASLERAIIRRRDAELYAYVFPDSHDEGTHD</sequence>
<feature type="region of interest" description="Disordered" evidence="1">
    <location>
        <begin position="140"/>
        <end position="167"/>
    </location>
</feature>
<feature type="compositionally biased region" description="Gly residues" evidence="1">
    <location>
        <begin position="60"/>
        <end position="71"/>
    </location>
</feature>
<dbReference type="Proteomes" id="UP000287651">
    <property type="component" value="Unassembled WGS sequence"/>
</dbReference>
<gene>
    <name evidence="2" type="ORF">B296_00036868</name>
</gene>
<organism evidence="2 3">
    <name type="scientific">Ensete ventricosum</name>
    <name type="common">Abyssinian banana</name>
    <name type="synonym">Musa ensete</name>
    <dbReference type="NCBI Taxonomy" id="4639"/>
    <lineage>
        <taxon>Eukaryota</taxon>
        <taxon>Viridiplantae</taxon>
        <taxon>Streptophyta</taxon>
        <taxon>Embryophyta</taxon>
        <taxon>Tracheophyta</taxon>
        <taxon>Spermatophyta</taxon>
        <taxon>Magnoliopsida</taxon>
        <taxon>Liliopsida</taxon>
        <taxon>Zingiberales</taxon>
        <taxon>Musaceae</taxon>
        <taxon>Ensete</taxon>
    </lineage>
</organism>
<proteinExistence type="predicted"/>
<evidence type="ECO:0000313" key="2">
    <source>
        <dbReference type="EMBL" id="RRT69936.1"/>
    </source>
</evidence>